<dbReference type="GO" id="GO:0016829">
    <property type="term" value="F:lyase activity"/>
    <property type="evidence" value="ECO:0007669"/>
    <property type="project" value="UniProtKB-KW"/>
</dbReference>
<reference evidence="2 3" key="1">
    <citation type="submission" date="2019-06" db="EMBL/GenBank/DDBJ databases">
        <title>Sequencing the genomes of 1000 actinobacteria strains.</title>
        <authorList>
            <person name="Klenk H.-P."/>
        </authorList>
    </citation>
    <scope>NUCLEOTIDE SEQUENCE [LARGE SCALE GENOMIC DNA]</scope>
    <source>
        <strain evidence="2 3">DSM 21776</strain>
    </source>
</reference>
<dbReference type="Proteomes" id="UP000320085">
    <property type="component" value="Unassembled WGS sequence"/>
</dbReference>
<dbReference type="SUPFAM" id="SSF54593">
    <property type="entry name" value="Glyoxalase/Bleomycin resistance protein/Dihydroxybiphenyl dioxygenase"/>
    <property type="match status" value="1"/>
</dbReference>
<feature type="domain" description="VOC" evidence="1">
    <location>
        <begin position="13"/>
        <end position="128"/>
    </location>
</feature>
<dbReference type="AlphaFoldDB" id="A0A543PTL9"/>
<organism evidence="2 3">
    <name type="scientific">Humibacillus xanthopallidus</name>
    <dbReference type="NCBI Taxonomy" id="412689"/>
    <lineage>
        <taxon>Bacteria</taxon>
        <taxon>Bacillati</taxon>
        <taxon>Actinomycetota</taxon>
        <taxon>Actinomycetes</taxon>
        <taxon>Micrococcales</taxon>
        <taxon>Intrasporangiaceae</taxon>
        <taxon>Humibacillus</taxon>
    </lineage>
</organism>
<dbReference type="RefSeq" id="WP_141819621.1">
    <property type="nucleotide sequence ID" value="NZ_BAAAQC010000005.1"/>
</dbReference>
<dbReference type="Pfam" id="PF00903">
    <property type="entry name" value="Glyoxalase"/>
    <property type="match status" value="1"/>
</dbReference>
<dbReference type="OrthoDB" id="485032at2"/>
<dbReference type="PROSITE" id="PS51819">
    <property type="entry name" value="VOC"/>
    <property type="match status" value="1"/>
</dbReference>
<sequence length="128" mass="13499">MTTSTPNTPGIGAIKVVGIPVNDQDRALEFYSGRLGFTLQTDAPLPGSEARWIMLTSGAGASIALVKASIDTPAGVETGIRFHTDDADSTHAALLSRGVKVGEVLRWPGVPAMFQVFDGDGNRFEIVE</sequence>
<dbReference type="InterPro" id="IPR037523">
    <property type="entry name" value="VOC_core"/>
</dbReference>
<dbReference type="EMBL" id="VFQF01000001">
    <property type="protein sequence ID" value="TQN47410.1"/>
    <property type="molecule type" value="Genomic_DNA"/>
</dbReference>
<evidence type="ECO:0000313" key="2">
    <source>
        <dbReference type="EMBL" id="TQN47410.1"/>
    </source>
</evidence>
<evidence type="ECO:0000313" key="3">
    <source>
        <dbReference type="Proteomes" id="UP000320085"/>
    </source>
</evidence>
<accession>A0A543PTL9</accession>
<keyword evidence="2" id="KW-0456">Lyase</keyword>
<dbReference type="InterPro" id="IPR029068">
    <property type="entry name" value="Glyas_Bleomycin-R_OHBP_Dase"/>
</dbReference>
<dbReference type="Gene3D" id="3.10.180.10">
    <property type="entry name" value="2,3-Dihydroxybiphenyl 1,2-Dioxygenase, domain 1"/>
    <property type="match status" value="1"/>
</dbReference>
<dbReference type="PANTHER" id="PTHR36437">
    <property type="entry name" value="GLYOXALASE/BLEOMYCIN RESISTANCE PROTEIN/DIOXYGENASE"/>
    <property type="match status" value="1"/>
</dbReference>
<name>A0A543PTL9_9MICO</name>
<dbReference type="PANTHER" id="PTHR36437:SF2">
    <property type="entry name" value="GLYOXALASE_BLEOMYCIN RESISTANCE PROTEIN_DIOXYGENASE"/>
    <property type="match status" value="1"/>
</dbReference>
<gene>
    <name evidence="2" type="ORF">FHX52_0506</name>
</gene>
<evidence type="ECO:0000259" key="1">
    <source>
        <dbReference type="PROSITE" id="PS51819"/>
    </source>
</evidence>
<proteinExistence type="predicted"/>
<dbReference type="InterPro" id="IPR004360">
    <property type="entry name" value="Glyas_Fos-R_dOase_dom"/>
</dbReference>
<protein>
    <submittedName>
        <fullName evidence="2">Putative enzyme related to lactoylglutathione lyase</fullName>
    </submittedName>
</protein>
<comment type="caution">
    <text evidence="2">The sequence shown here is derived from an EMBL/GenBank/DDBJ whole genome shotgun (WGS) entry which is preliminary data.</text>
</comment>